<evidence type="ECO:0000256" key="1">
    <source>
        <dbReference type="ARBA" id="ARBA00001936"/>
    </source>
</evidence>
<comment type="subcellular location">
    <subcellularLocation>
        <location evidence="3">Cytoplasm</location>
    </subcellularLocation>
</comment>
<dbReference type="SUPFAM" id="SSF81301">
    <property type="entry name" value="Nucleotidyltransferase"/>
    <property type="match status" value="1"/>
</dbReference>
<evidence type="ECO:0000256" key="6">
    <source>
        <dbReference type="ARBA" id="ARBA00022490"/>
    </source>
</evidence>
<gene>
    <name evidence="13" type="ORF">PMZ80_003321</name>
</gene>
<dbReference type="InterPro" id="IPR054708">
    <property type="entry name" value="MTPAP-like_central"/>
</dbReference>
<feature type="region of interest" description="Disordered" evidence="10">
    <location>
        <begin position="1367"/>
        <end position="1490"/>
    </location>
</feature>
<keyword evidence="7" id="KW-0808">Transferase</keyword>
<comment type="caution">
    <text evidence="13">The sequence shown here is derived from an EMBL/GenBank/DDBJ whole genome shotgun (WGS) entry which is preliminary data.</text>
</comment>
<comment type="cofactor">
    <cofactor evidence="2">
        <name>Mg(2+)</name>
        <dbReference type="ChEBI" id="CHEBI:18420"/>
    </cofactor>
</comment>
<evidence type="ECO:0000256" key="2">
    <source>
        <dbReference type="ARBA" id="ARBA00001946"/>
    </source>
</evidence>
<evidence type="ECO:0000259" key="12">
    <source>
        <dbReference type="Pfam" id="PF22600"/>
    </source>
</evidence>
<feature type="region of interest" description="Disordered" evidence="10">
    <location>
        <begin position="842"/>
        <end position="884"/>
    </location>
</feature>
<accession>A0ABR0RTX4</accession>
<feature type="region of interest" description="Disordered" evidence="10">
    <location>
        <begin position="1"/>
        <end position="154"/>
    </location>
</feature>
<feature type="compositionally biased region" description="Basic and acidic residues" evidence="10">
    <location>
        <begin position="713"/>
        <end position="732"/>
    </location>
</feature>
<comment type="cofactor">
    <cofactor evidence="1">
        <name>Mn(2+)</name>
        <dbReference type="ChEBI" id="CHEBI:29035"/>
    </cofactor>
</comment>
<keyword evidence="8" id="KW-0479">Metal-binding</keyword>
<feature type="compositionally biased region" description="Basic and acidic residues" evidence="10">
    <location>
        <begin position="638"/>
        <end position="662"/>
    </location>
</feature>
<dbReference type="Pfam" id="PF03828">
    <property type="entry name" value="PAP_assoc"/>
    <property type="match status" value="1"/>
</dbReference>
<dbReference type="Proteomes" id="UP001334248">
    <property type="component" value="Unassembled WGS sequence"/>
</dbReference>
<dbReference type="PANTHER" id="PTHR12271:SF40">
    <property type="entry name" value="POLY(A) RNA POLYMERASE GLD2"/>
    <property type="match status" value="1"/>
</dbReference>
<dbReference type="Pfam" id="PF22600">
    <property type="entry name" value="MTPAP-like_central"/>
    <property type="match status" value="1"/>
</dbReference>
<keyword evidence="14" id="KW-1185">Reference proteome</keyword>
<dbReference type="SUPFAM" id="SSF81631">
    <property type="entry name" value="PAP/OAS1 substrate-binding domain"/>
    <property type="match status" value="1"/>
</dbReference>
<feature type="compositionally biased region" description="Polar residues" evidence="10">
    <location>
        <begin position="768"/>
        <end position="784"/>
    </location>
</feature>
<dbReference type="Gene3D" id="1.10.1410.10">
    <property type="match status" value="1"/>
</dbReference>
<dbReference type="PANTHER" id="PTHR12271">
    <property type="entry name" value="POLY A POLYMERASE CID PAP -RELATED"/>
    <property type="match status" value="1"/>
</dbReference>
<feature type="domain" description="PAP-associated" evidence="11">
    <location>
        <begin position="512"/>
        <end position="581"/>
    </location>
</feature>
<evidence type="ECO:0000256" key="8">
    <source>
        <dbReference type="ARBA" id="ARBA00022723"/>
    </source>
</evidence>
<evidence type="ECO:0000313" key="13">
    <source>
        <dbReference type="EMBL" id="KAK5944040.1"/>
    </source>
</evidence>
<feature type="region of interest" description="Disordered" evidence="10">
    <location>
        <begin position="631"/>
        <end position="662"/>
    </location>
</feature>
<feature type="compositionally biased region" description="Polar residues" evidence="10">
    <location>
        <begin position="803"/>
        <end position="825"/>
    </location>
</feature>
<evidence type="ECO:0000313" key="14">
    <source>
        <dbReference type="Proteomes" id="UP001334248"/>
    </source>
</evidence>
<dbReference type="InterPro" id="IPR002058">
    <property type="entry name" value="PAP_assoc"/>
</dbReference>
<feature type="compositionally biased region" description="Polar residues" evidence="10">
    <location>
        <begin position="87"/>
        <end position="102"/>
    </location>
</feature>
<proteinExistence type="inferred from homology"/>
<sequence>MDSTNSSGFNPRVQDQLAQISQNQRDRRSSQSSVSSSSQASYYSQYNTHIHPRNSHYPRGQHAYMPRQPSQNPPGLDAFPPLGSAPPVNTYNMPQHTYQTPQPAYPGQHNYQTPSAAQEFFSRSRGRGRGRGNRQPTNRMPQVSADDYARPPPQNQRIYMPNANLQFGNPEQQRISRQRNIEQTDYLNELATKSLGNMLSREEIGQKQQFSQKLESIARQVVQRELTAGNDMQRAQIKLQPYGSLANSFGTAGCDVDLLLTVQKQTGSFMEISEEVKRDLEKVLLDQGIGARLLTNTRVPILRVCEKPNPELLKALRDYRAKWEASLLESESPLDQRAGDTSAPLPALTESQEEGQLAAMADLDLNAAEIALPDSPVPDHAKLEFVGDCGIQCDINFSNHIALHNSRLLWTYGQCDPRVRHLGIFVKNWAKARDINTPYRGTLSSYGYILMVLHYLINVAHPPLLPNLQEMAKDNGWSQAPPVLFEGHDITFTDNPNVIRQHMANMQRNNTSLGGLLLGFFRYYGTPQGFRFVEQVISIRSPGGILPKEHKGWTKAKWSEENTNVRQRYLLALEDPFEIDHNVGRTVGHNGIVAVRDEFRRAWNIIQSIQRVSTPHGQSWMWDIQGRDESGEGFDLIKPSESRGDTLRKDADARKARQMREKLEQQHVLALKNKSQGENEGETGMLIEREDRLAIQAPIVDDPAGLIHDVQHQDEKVSKMRSRQPERQRQHEDETEEDESLSSEANPKEVTGSEQGSVGQARGDIESDTINTSSWNQSFGQSQDGLWKDAAPVTEGTKVIPENFTNMSQPEALNGDTTDSWSGSFQGLPEEQALEPEAVLQITKDIPIDPTNISQPDPQNHEATNHWSTGRQEQAAEQPPDPECVGEHIEWTTKSKAGLWLLNRDKRIREGAFKAPTAADVGRLNAKFPYNKFMTKEELARMNKRLEELYKDSYYPKRSVEPASQSPESDKVVVGVTTDVSNINWQSQSTITNESEHSKPIQDWSVGSDILWSLNTDAGDWLRWRDRRVKEGKWKDDLADQSLSQRLNRLFPCDSEKTIANIDRMNTELDTFFADLRYPKSRMTEDERRDDHAKMHQAIDKLIDYREAQLKDGQSCPPAVQQSNDQWSHVDVASGQEQCLSSWQKGELEATHAENPRAMATLHGQIYAPAKSRPIPVKHSERDQAQAEVEDGKTRIRWPIGNSIGSWLQQRDEFMDAGTWHGEPDENSVFSRLNSLYPHDYTRSPSEQERLNQEITTYFNGVELPGLGFGSAEPVYRALLKVVEGRKDHAETKRVKFLLDLFSENTIKELKEVRGKPVLAPNPQQRQEIDERSMRAVQALSNQLSSNQLPPPVNDVDDLRRRRLAFFTKDRAQSASPNNEPAIPPPKDAANSVRRDSAAEGSWNDPPSPSKSLEPRATPFVPHTDSPKPTGTTDSPSQPPTPQSGNSDVDADPFAPKRQHDPATTDESAGELIPKTLQPDTWRTNRKHRHEDPRIIPFPRTLDFPFDAKQLADIECIRGGGNGCVRGGQSPYMLESDRHSWGGGGAMAQETESLVWSWSKHGHMYCDSGVGLEGDGDGAENVKLLGELPGVEDLAGA</sequence>
<evidence type="ECO:0000256" key="5">
    <source>
        <dbReference type="ARBA" id="ARBA00012388"/>
    </source>
</evidence>
<feature type="compositionally biased region" description="Low complexity" evidence="10">
    <location>
        <begin position="30"/>
        <end position="46"/>
    </location>
</feature>
<evidence type="ECO:0000256" key="7">
    <source>
        <dbReference type="ARBA" id="ARBA00022679"/>
    </source>
</evidence>
<keyword evidence="9" id="KW-0460">Magnesium</keyword>
<dbReference type="RefSeq" id="XP_064732130.1">
    <property type="nucleotide sequence ID" value="XM_064871750.1"/>
</dbReference>
<dbReference type="Gene3D" id="3.30.460.10">
    <property type="entry name" value="Beta Polymerase, domain 2"/>
    <property type="match status" value="1"/>
</dbReference>
<dbReference type="EC" id="2.7.7.19" evidence="5"/>
<evidence type="ECO:0000256" key="9">
    <source>
        <dbReference type="ARBA" id="ARBA00022842"/>
    </source>
</evidence>
<feature type="domain" description="Poly(A) RNA polymerase mitochondrial-like central palm" evidence="12">
    <location>
        <begin position="198"/>
        <end position="307"/>
    </location>
</feature>
<evidence type="ECO:0000256" key="4">
    <source>
        <dbReference type="ARBA" id="ARBA00008593"/>
    </source>
</evidence>
<evidence type="ECO:0000259" key="11">
    <source>
        <dbReference type="Pfam" id="PF03828"/>
    </source>
</evidence>
<evidence type="ECO:0000256" key="10">
    <source>
        <dbReference type="SAM" id="MobiDB-lite"/>
    </source>
</evidence>
<protein>
    <recommendedName>
        <fullName evidence="5">polynucleotide adenylyltransferase</fullName>
        <ecNumber evidence="5">2.7.7.19</ecNumber>
    </recommendedName>
</protein>
<evidence type="ECO:0000256" key="3">
    <source>
        <dbReference type="ARBA" id="ARBA00004496"/>
    </source>
</evidence>
<comment type="similarity">
    <text evidence="4">Belongs to the DNA polymerase type-B-like family.</text>
</comment>
<dbReference type="GeneID" id="89996770"/>
<reference evidence="13 14" key="1">
    <citation type="journal article" date="2023" name="Res Sq">
        <title>Genomic and morphological characterization of Knufia obscura isolated from the Mars 2020 spacecraft assembly facility.</title>
        <authorList>
            <person name="Chander A.M."/>
            <person name="Teixeira M.M."/>
            <person name="Singh N.K."/>
            <person name="Williams M.P."/>
            <person name="Parker C.W."/>
            <person name="Leo P."/>
            <person name="Stajich J.E."/>
            <person name="Torok T."/>
            <person name="Tighe S."/>
            <person name="Mason C.E."/>
            <person name="Venkateswaran K."/>
        </authorList>
    </citation>
    <scope>NUCLEOTIDE SEQUENCE [LARGE SCALE GENOMIC DNA]</scope>
    <source>
        <strain evidence="13 14">CCFEE 5817</strain>
    </source>
</reference>
<keyword evidence="6" id="KW-0963">Cytoplasm</keyword>
<feature type="region of interest" description="Disordered" evidence="10">
    <location>
        <begin position="713"/>
        <end position="826"/>
    </location>
</feature>
<dbReference type="InterPro" id="IPR043519">
    <property type="entry name" value="NT_sf"/>
</dbReference>
<dbReference type="EMBL" id="JAVHJV010000003">
    <property type="protein sequence ID" value="KAK5944040.1"/>
    <property type="molecule type" value="Genomic_DNA"/>
</dbReference>
<name>A0ABR0RTX4_9EURO</name>
<organism evidence="13 14">
    <name type="scientific">Knufia obscura</name>
    <dbReference type="NCBI Taxonomy" id="1635080"/>
    <lineage>
        <taxon>Eukaryota</taxon>
        <taxon>Fungi</taxon>
        <taxon>Dikarya</taxon>
        <taxon>Ascomycota</taxon>
        <taxon>Pezizomycotina</taxon>
        <taxon>Eurotiomycetes</taxon>
        <taxon>Chaetothyriomycetidae</taxon>
        <taxon>Chaetothyriales</taxon>
        <taxon>Trichomeriaceae</taxon>
        <taxon>Knufia</taxon>
    </lineage>
</organism>